<protein>
    <submittedName>
        <fullName evidence="2">Acyl-CoA thioesterase-1</fullName>
    </submittedName>
</protein>
<dbReference type="SUPFAM" id="SSF52266">
    <property type="entry name" value="SGNH hydrolase"/>
    <property type="match status" value="1"/>
</dbReference>
<evidence type="ECO:0000313" key="3">
    <source>
        <dbReference type="Proteomes" id="UP000198324"/>
    </source>
</evidence>
<feature type="domain" description="SGNH hydrolase-type esterase" evidence="1">
    <location>
        <begin position="15"/>
        <end position="200"/>
    </location>
</feature>
<dbReference type="PANTHER" id="PTHR30383">
    <property type="entry name" value="THIOESTERASE 1/PROTEASE 1/LYSOPHOSPHOLIPASE L1"/>
    <property type="match status" value="1"/>
</dbReference>
<dbReference type="AlphaFoldDB" id="A0A238Y6I7"/>
<reference evidence="2 3" key="1">
    <citation type="submission" date="2017-06" db="EMBL/GenBank/DDBJ databases">
        <authorList>
            <person name="Kim H.J."/>
            <person name="Triplett B.A."/>
        </authorList>
    </citation>
    <scope>NUCLEOTIDE SEQUENCE [LARGE SCALE GENOMIC DNA]</scope>
    <source>
        <strain evidence="2 3">DSM 13116</strain>
    </source>
</reference>
<evidence type="ECO:0000259" key="1">
    <source>
        <dbReference type="Pfam" id="PF13472"/>
    </source>
</evidence>
<dbReference type="Proteomes" id="UP000198324">
    <property type="component" value="Unassembled WGS sequence"/>
</dbReference>
<dbReference type="GO" id="GO:0004622">
    <property type="term" value="F:phosphatidylcholine lysophospholipase activity"/>
    <property type="evidence" value="ECO:0007669"/>
    <property type="project" value="TreeGrafter"/>
</dbReference>
<dbReference type="InterPro" id="IPR013830">
    <property type="entry name" value="SGNH_hydro"/>
</dbReference>
<sequence>MNAMQENESRVVLAAYGDSLVAGWGLAQRDGLVPRLEAELAASGPCHVPGVRVLDFGVSGDTSLDGLERLDAVLAARPRAVLLEFGANDCYQGIPVKETRAALERMIAALLGAGAGIFLAGWRTRADMFSPCSDDPDLAGLTPIAPPEFNNGYVKRSNALHGELAAKFGLPFMPHILDPLDGQPGCFQADGVHPSAKGAAVLAGFLAPLLAPLLLSPSSK</sequence>
<dbReference type="InterPro" id="IPR036514">
    <property type="entry name" value="SGNH_hydro_sf"/>
</dbReference>
<dbReference type="PANTHER" id="PTHR30383:SF24">
    <property type="entry name" value="THIOESTERASE 1_PROTEASE 1_LYSOPHOSPHOLIPASE L1"/>
    <property type="match status" value="1"/>
</dbReference>
<dbReference type="OrthoDB" id="9786188at2"/>
<accession>A0A238Y6I7</accession>
<dbReference type="RefSeq" id="WP_089271712.1">
    <property type="nucleotide sequence ID" value="NZ_FZOC01000001.1"/>
</dbReference>
<proteinExistence type="predicted"/>
<keyword evidence="3" id="KW-1185">Reference proteome</keyword>
<evidence type="ECO:0000313" key="2">
    <source>
        <dbReference type="EMBL" id="SNR66184.1"/>
    </source>
</evidence>
<dbReference type="Pfam" id="PF13472">
    <property type="entry name" value="Lipase_GDSL_2"/>
    <property type="match status" value="1"/>
</dbReference>
<dbReference type="Gene3D" id="3.40.50.1110">
    <property type="entry name" value="SGNH hydrolase"/>
    <property type="match status" value="1"/>
</dbReference>
<organism evidence="2 3">
    <name type="scientific">Humidesulfovibrio mexicanus</name>
    <dbReference type="NCBI Taxonomy" id="147047"/>
    <lineage>
        <taxon>Bacteria</taxon>
        <taxon>Pseudomonadati</taxon>
        <taxon>Thermodesulfobacteriota</taxon>
        <taxon>Desulfovibrionia</taxon>
        <taxon>Desulfovibrionales</taxon>
        <taxon>Desulfovibrionaceae</taxon>
        <taxon>Humidesulfovibrio</taxon>
    </lineage>
</organism>
<name>A0A238Y6I7_9BACT</name>
<gene>
    <name evidence="2" type="ORF">SAMN04488503_0690</name>
</gene>
<dbReference type="InterPro" id="IPR051532">
    <property type="entry name" value="Ester_Hydrolysis_Enzymes"/>
</dbReference>
<dbReference type="EMBL" id="FZOC01000001">
    <property type="protein sequence ID" value="SNR66184.1"/>
    <property type="molecule type" value="Genomic_DNA"/>
</dbReference>